<dbReference type="AlphaFoldDB" id="M2WVS2"/>
<reference evidence="3" key="1">
    <citation type="journal article" date="2013" name="Science">
        <title>Gene transfer from bacteria and archaea facilitated evolution of an extremophilic eukaryote.</title>
        <authorList>
            <person name="Schonknecht G."/>
            <person name="Chen W.H."/>
            <person name="Ternes C.M."/>
            <person name="Barbier G.G."/>
            <person name="Shrestha R.P."/>
            <person name="Stanke M."/>
            <person name="Brautigam A."/>
            <person name="Baker B.J."/>
            <person name="Banfield J.F."/>
            <person name="Garavito R.M."/>
            <person name="Carr K."/>
            <person name="Wilkerson C."/>
            <person name="Rensing S.A."/>
            <person name="Gagneul D."/>
            <person name="Dickenson N.E."/>
            <person name="Oesterhelt C."/>
            <person name="Lercher M.J."/>
            <person name="Weber A.P."/>
        </authorList>
    </citation>
    <scope>NUCLEOTIDE SEQUENCE [LARGE SCALE GENOMIC DNA]</scope>
    <source>
        <strain evidence="3">074W</strain>
    </source>
</reference>
<evidence type="ECO:0000259" key="1">
    <source>
        <dbReference type="PROSITE" id="PS51840"/>
    </source>
</evidence>
<dbReference type="Proteomes" id="UP000030680">
    <property type="component" value="Unassembled WGS sequence"/>
</dbReference>
<dbReference type="KEGG" id="gsl:Gasu_44220"/>
<dbReference type="Gramene" id="EME28085">
    <property type="protein sequence ID" value="EME28085"/>
    <property type="gene ID" value="Gasu_44220"/>
</dbReference>
<keyword evidence="3" id="KW-1185">Reference proteome</keyword>
<organism evidence="2 3">
    <name type="scientific">Galdieria sulphuraria</name>
    <name type="common">Red alga</name>
    <dbReference type="NCBI Taxonomy" id="130081"/>
    <lineage>
        <taxon>Eukaryota</taxon>
        <taxon>Rhodophyta</taxon>
        <taxon>Bangiophyceae</taxon>
        <taxon>Galdieriales</taxon>
        <taxon>Galdieriaceae</taxon>
        <taxon>Galdieria</taxon>
    </lineage>
</organism>
<dbReference type="Pfam" id="PF10358">
    <property type="entry name" value="NT-C2"/>
    <property type="match status" value="1"/>
</dbReference>
<evidence type="ECO:0000313" key="3">
    <source>
        <dbReference type="Proteomes" id="UP000030680"/>
    </source>
</evidence>
<dbReference type="OrthoDB" id="10352370at2759"/>
<dbReference type="EMBL" id="KB454524">
    <property type="protein sequence ID" value="EME28085.1"/>
    <property type="molecule type" value="Genomic_DNA"/>
</dbReference>
<evidence type="ECO:0000313" key="2">
    <source>
        <dbReference type="EMBL" id="EME28085.1"/>
    </source>
</evidence>
<dbReference type="GeneID" id="17086952"/>
<feature type="domain" description="C2 NT-type" evidence="1">
    <location>
        <begin position="12"/>
        <end position="154"/>
    </location>
</feature>
<gene>
    <name evidence="2" type="ORF">Gasu_44220</name>
</gene>
<protein>
    <recommendedName>
        <fullName evidence="1">C2 NT-type domain-containing protein</fullName>
    </recommendedName>
</protein>
<name>M2WVS2_GALSU</name>
<dbReference type="InterPro" id="IPR019448">
    <property type="entry name" value="NT-C2"/>
</dbReference>
<sequence>MAIEKTKALRALKHLGKVSTQFEFSFYIDRIENVPLGVDFIFSVQRGERLCSSTECRSVQLAYRSSGVVAFRELLVLPVTLYMNKVEGDFLPKYAKFFLRRVGKAGVEPKTQGKMHLDLSRFIRVSPSHEEAVFQLSDGSKLFMTISWKVSKSDWENDSKDSIVKAFEKVVSGRIFGNEVRRIEPRKLSLNPTDAPGSPDKNSNLKECKFLASERKYSLGTEDIRKPRQSKGVLLFGERNQSFDDSKAVREGVLQKLTEENSLLLKYLVEIRSEMEHNYLIEGMQKAEICKLRAELQGFRDTFPKDGNGSESSRDKQRIVETNKELLEQFRKLEEHYKSQVRSLFGEVYKLKETMTLPSFASNGKLDKFASEPSASQASTARDRIPSQDELASLEWKASDHRDTQIHYLRKQLLLQREESGNLLSELIRTKLSLALALESVEWLSFENKKHSRQNKSAISEPLWTKILPWKFE</sequence>
<dbReference type="PROSITE" id="PS51840">
    <property type="entry name" value="C2_NT"/>
    <property type="match status" value="1"/>
</dbReference>
<proteinExistence type="predicted"/>
<accession>M2WVS2</accession>
<dbReference type="RefSeq" id="XP_005704605.1">
    <property type="nucleotide sequence ID" value="XM_005704548.1"/>
</dbReference>